<dbReference type="GO" id="GO:0005524">
    <property type="term" value="F:ATP binding"/>
    <property type="evidence" value="ECO:0007669"/>
    <property type="project" value="UniProtKB-KW"/>
</dbReference>
<comment type="similarity">
    <text evidence="5">Belongs to the CitG/MdcB family.</text>
</comment>
<keyword evidence="3 5" id="KW-0547">Nucleotide-binding</keyword>
<dbReference type="AlphaFoldDB" id="A0A5M6IL41"/>
<keyword evidence="6" id="KW-0328">Glycosyltransferase</keyword>
<keyword evidence="2 5" id="KW-0808">Transferase</keyword>
<accession>A0A5M6IL41</accession>
<dbReference type="GO" id="GO:0016757">
    <property type="term" value="F:glycosyltransferase activity"/>
    <property type="evidence" value="ECO:0007669"/>
    <property type="project" value="UniProtKB-KW"/>
</dbReference>
<keyword evidence="7" id="KW-1185">Reference proteome</keyword>
<dbReference type="HAMAP" id="MF_00397">
    <property type="entry name" value="CitG"/>
    <property type="match status" value="1"/>
</dbReference>
<dbReference type="EC" id="2.4.2.52" evidence="5"/>
<keyword evidence="4 5" id="KW-0067">ATP-binding</keyword>
<comment type="function">
    <text evidence="5">Involved in the formation of 2-(5''-phosphoribosyl)-3'-dephosphocoenzyme-A, the prosthetic group of the acyl-carrier protein of the malonate decarboxylase.</text>
</comment>
<gene>
    <name evidence="5 6" type="primary">mdcB</name>
    <name evidence="6" type="ORF">F1189_26570</name>
</gene>
<dbReference type="NCBIfam" id="TIGR03132">
    <property type="entry name" value="malonate_mdcB"/>
    <property type="match status" value="1"/>
</dbReference>
<dbReference type="EMBL" id="VWPK01000063">
    <property type="protein sequence ID" value="KAA5608976.1"/>
    <property type="molecule type" value="Genomic_DNA"/>
</dbReference>
<comment type="catalytic activity">
    <reaction evidence="1 5">
        <text>3'-dephospho-CoA + ATP = 2'-(5''-triphospho-alpha-D-ribosyl)-3'-dephospho-CoA + adenine</text>
        <dbReference type="Rhea" id="RHEA:15117"/>
        <dbReference type="ChEBI" id="CHEBI:16708"/>
        <dbReference type="ChEBI" id="CHEBI:30616"/>
        <dbReference type="ChEBI" id="CHEBI:57328"/>
        <dbReference type="ChEBI" id="CHEBI:61378"/>
        <dbReference type="EC" id="2.4.2.52"/>
    </reaction>
</comment>
<dbReference type="InterPro" id="IPR017551">
    <property type="entry name" value="TriPribosyl-deP-CoA_syn_CitG"/>
</dbReference>
<dbReference type="Gene3D" id="1.10.4200.10">
    <property type="entry name" value="Triphosphoribosyl-dephospho-CoA protein"/>
    <property type="match status" value="1"/>
</dbReference>
<evidence type="ECO:0000313" key="7">
    <source>
        <dbReference type="Proteomes" id="UP000325255"/>
    </source>
</evidence>
<dbReference type="HAMAP" id="MF_01883">
    <property type="entry name" value="MdcB"/>
    <property type="match status" value="1"/>
</dbReference>
<dbReference type="RefSeq" id="WP_150044572.1">
    <property type="nucleotide sequence ID" value="NZ_OW485601.1"/>
</dbReference>
<name>A0A5M6IL41_9PROT</name>
<dbReference type="GO" id="GO:0046917">
    <property type="term" value="F:triphosphoribosyl-dephospho-CoA synthase activity"/>
    <property type="evidence" value="ECO:0007669"/>
    <property type="project" value="UniProtKB-UniRule"/>
</dbReference>
<dbReference type="Pfam" id="PF01874">
    <property type="entry name" value="CitG"/>
    <property type="match status" value="1"/>
</dbReference>
<dbReference type="PANTHER" id="PTHR30201:SF2">
    <property type="entry name" value="2-(5''-TRIPHOSPHORIBOSYL)-3'-DEPHOSPHOCOENZYME-A SYNTHASE"/>
    <property type="match status" value="1"/>
</dbReference>
<evidence type="ECO:0000256" key="3">
    <source>
        <dbReference type="ARBA" id="ARBA00022741"/>
    </source>
</evidence>
<dbReference type="Proteomes" id="UP000325255">
    <property type="component" value="Unassembled WGS sequence"/>
</dbReference>
<protein>
    <recommendedName>
        <fullName evidence="5">Probable 2-(5''-triphosphoribosyl)-3'-dephosphocoenzyme-A synthase</fullName>
        <shortName evidence="5">2-(5''-triphosphoribosyl)-3'-dephospho-CoA synthase</shortName>
        <ecNumber evidence="5">2.4.2.52</ecNumber>
    </recommendedName>
</protein>
<proteinExistence type="inferred from homology"/>
<reference evidence="6 7" key="1">
    <citation type="submission" date="2019-09" db="EMBL/GenBank/DDBJ databases">
        <title>Genome sequence of Rhodovastum atsumiense, a diverse member of the Acetobacteraceae family of non-sulfur purple photosynthetic bacteria.</title>
        <authorList>
            <person name="Meyer T."/>
            <person name="Kyndt J."/>
        </authorList>
    </citation>
    <scope>NUCLEOTIDE SEQUENCE [LARGE SCALE GENOMIC DNA]</scope>
    <source>
        <strain evidence="6 7">DSM 21279</strain>
    </source>
</reference>
<dbReference type="OrthoDB" id="114886at2"/>
<dbReference type="GO" id="GO:0051191">
    <property type="term" value="P:prosthetic group biosynthetic process"/>
    <property type="evidence" value="ECO:0007669"/>
    <property type="project" value="TreeGrafter"/>
</dbReference>
<dbReference type="PANTHER" id="PTHR30201">
    <property type="entry name" value="TRIPHOSPHORIBOSYL-DEPHOSPHO-COA SYNTHASE"/>
    <property type="match status" value="1"/>
</dbReference>
<sequence length="309" mass="31448">MQAAPNDAVASGRIQVPPESLAWMIGSSFLAGALLEVCTHPKPGLVTPLSNGAHGDMDLQTFMVSSAAIAPCFYLCAQAGLVHAGAPAALLPRVREIGRTHEAALLAATGGVNTQRGLLFSAGVLSAVAGLLARNRNSLDAESLFSTAAQMTQGLCARELAGCAGREPATAGEWLYQRYGVLGIRGEAEAGFPTVLDAGLPALAEAHAAGASLQTAFLHTLISLMAVTEDTTLLWRGGSDALAFIRGTAAAILRRGGALTDDGMAAIGRLEAECICRNLSPGGSADLLAVTVGVHTLLNGGRVARVSGS</sequence>
<organism evidence="6 7">
    <name type="scientific">Rhodovastum atsumiense</name>
    <dbReference type="NCBI Taxonomy" id="504468"/>
    <lineage>
        <taxon>Bacteria</taxon>
        <taxon>Pseudomonadati</taxon>
        <taxon>Pseudomonadota</taxon>
        <taxon>Alphaproteobacteria</taxon>
        <taxon>Acetobacterales</taxon>
        <taxon>Acetobacteraceae</taxon>
        <taxon>Rhodovastum</taxon>
    </lineage>
</organism>
<evidence type="ECO:0000256" key="5">
    <source>
        <dbReference type="HAMAP-Rule" id="MF_01883"/>
    </source>
</evidence>
<evidence type="ECO:0000313" key="6">
    <source>
        <dbReference type="EMBL" id="KAA5608976.1"/>
    </source>
</evidence>
<evidence type="ECO:0000256" key="2">
    <source>
        <dbReference type="ARBA" id="ARBA00022679"/>
    </source>
</evidence>
<comment type="caution">
    <text evidence="6">The sequence shown here is derived from an EMBL/GenBank/DDBJ whole genome shotgun (WGS) entry which is preliminary data.</text>
</comment>
<evidence type="ECO:0000256" key="1">
    <source>
        <dbReference type="ARBA" id="ARBA00001210"/>
    </source>
</evidence>
<dbReference type="InterPro" id="IPR017555">
    <property type="entry name" value="TriPribosyl-deP-CoA_syn"/>
</dbReference>
<dbReference type="InterPro" id="IPR002736">
    <property type="entry name" value="CitG"/>
</dbReference>
<evidence type="ECO:0000256" key="4">
    <source>
        <dbReference type="ARBA" id="ARBA00022840"/>
    </source>
</evidence>